<reference evidence="6 7" key="1">
    <citation type="journal article" date="2018" name="G3 (Bethesda)">
        <title>A High-Quality Reference Genome for the Invasive Mosquitofish Gambusia affinis Using a Chicago Library.</title>
        <authorList>
            <person name="Hoffberg S.L."/>
            <person name="Troendle N.J."/>
            <person name="Glenn T.C."/>
            <person name="Mahmud O."/>
            <person name="Louha S."/>
            <person name="Chalopin D."/>
            <person name="Bennetzen J.L."/>
            <person name="Mauricio R."/>
        </authorList>
    </citation>
    <scope>NUCLEOTIDE SEQUENCE [LARGE SCALE GENOMIC DNA]</scope>
    <source>
        <strain evidence="6">NE01/NJP1002.9</strain>
        <tissue evidence="6">Muscle</tissue>
    </source>
</reference>
<gene>
    <name evidence="6" type="ORF">CCH79_00020561</name>
</gene>
<evidence type="ECO:0000259" key="5">
    <source>
        <dbReference type="PROSITE" id="PS50102"/>
    </source>
</evidence>
<dbReference type="GO" id="GO:0005634">
    <property type="term" value="C:nucleus"/>
    <property type="evidence" value="ECO:0007669"/>
    <property type="project" value="InterPro"/>
</dbReference>
<proteinExistence type="predicted"/>
<evidence type="ECO:0000313" key="7">
    <source>
        <dbReference type="Proteomes" id="UP000250572"/>
    </source>
</evidence>
<dbReference type="PANTHER" id="PTHR15592">
    <property type="entry name" value="MATRIN 3/NUCLEAR PROTEIN 220-RELATED"/>
    <property type="match status" value="1"/>
</dbReference>
<dbReference type="GO" id="GO:0006397">
    <property type="term" value="P:mRNA processing"/>
    <property type="evidence" value="ECO:0007669"/>
    <property type="project" value="InterPro"/>
</dbReference>
<dbReference type="AlphaFoldDB" id="A0A315W2B7"/>
<name>A0A315W2B7_GAMAF</name>
<dbReference type="FunFam" id="3.30.70.330:FF:000018">
    <property type="entry name" value="Polypyrimidine tract-binding protein 2 isoform 1"/>
    <property type="match status" value="1"/>
</dbReference>
<dbReference type="SMART" id="SM00360">
    <property type="entry name" value="RRM"/>
    <property type="match status" value="3"/>
</dbReference>
<dbReference type="InterPro" id="IPR012677">
    <property type="entry name" value="Nucleotide-bd_a/b_plait_sf"/>
</dbReference>
<dbReference type="EMBL" id="NHOQ01000463">
    <property type="protein sequence ID" value="PWA30132.1"/>
    <property type="molecule type" value="Genomic_DNA"/>
</dbReference>
<protein>
    <recommendedName>
        <fullName evidence="5">RRM domain-containing protein</fullName>
    </recommendedName>
</protein>
<sequence length="598" mass="64425">MESPAAMLSSDVINQEVSSRVSVAAAEARGPKQLFFLFTIIIILRLLLSDHGPESTLRSPVGCCENMSSAHLSTGEPSIFSLLLSSGTLSSPSGVSSPVSLFPVDGTDRLCVSERAQYVPSPVLHLRQLPTDTSEQEVVDLALPFGRVSKLITLRTKNQAFLEMASEEAAVTMVNYYASAPPTIRNQPVFIQYSTHRELKTDNLTNQVKRPRPLYCEHQQKSASNLSPYQQRALQAISMATVHSGNMGSSEGRGLIPAPSAVLRIIVENLFYPVTLEVLQQIFSKFGSVLKIITFTRNNQFQALLQFSDAVHAQHAKASLDGQNIYNSCCTLRIDFSKLSALNVKYNNDKSRDFTRADLPSGELDPAGAAAATFGGWSLPHFLARPAGVALPPYGAAAFPPSFHQHTGLPVTAVPGSLMSSPRMALQVAPPAGHSVLLVSNLDPEVRGHTVTQQLTNGKFPPTASSSCLVRPAAVIPAAPSRGSLTCDLCVSGVYGDVQRVKILFNKKENALVQMSDATQAQLAMSHLNGQRLHGNVIRVTLSKHPVVQLPRGGAGPEEQTLTQDFSGSALHRFKKPGSKNFNNIFPPSATLHLSNIP</sequence>
<dbReference type="STRING" id="33528.ENSGAFP00000029705"/>
<dbReference type="InterPro" id="IPR021790">
    <property type="entry name" value="PTBP1-like_RRM2"/>
</dbReference>
<evidence type="ECO:0000256" key="1">
    <source>
        <dbReference type="ARBA" id="ARBA00022553"/>
    </source>
</evidence>
<dbReference type="Pfam" id="PF11835">
    <property type="entry name" value="RRM_8"/>
    <property type="match status" value="1"/>
</dbReference>
<feature type="domain" description="RRM" evidence="5">
    <location>
        <begin position="435"/>
        <end position="545"/>
    </location>
</feature>
<evidence type="ECO:0000256" key="3">
    <source>
        <dbReference type="ARBA" id="ARBA00022884"/>
    </source>
</evidence>
<organism evidence="6 7">
    <name type="scientific">Gambusia affinis</name>
    <name type="common">Western mosquitofish</name>
    <name type="synonym">Heterandria affinis</name>
    <dbReference type="NCBI Taxonomy" id="33528"/>
    <lineage>
        <taxon>Eukaryota</taxon>
        <taxon>Metazoa</taxon>
        <taxon>Chordata</taxon>
        <taxon>Craniata</taxon>
        <taxon>Vertebrata</taxon>
        <taxon>Euteleostomi</taxon>
        <taxon>Actinopterygii</taxon>
        <taxon>Neopterygii</taxon>
        <taxon>Teleostei</taxon>
        <taxon>Neoteleostei</taxon>
        <taxon>Acanthomorphata</taxon>
        <taxon>Ovalentaria</taxon>
        <taxon>Atherinomorphae</taxon>
        <taxon>Cyprinodontiformes</taxon>
        <taxon>Poeciliidae</taxon>
        <taxon>Poeciliinae</taxon>
        <taxon>Gambusia</taxon>
    </lineage>
</organism>
<dbReference type="Pfam" id="PF13893">
    <property type="entry name" value="RRM_5"/>
    <property type="match status" value="1"/>
</dbReference>
<comment type="caution">
    <text evidence="6">The sequence shown here is derived from an EMBL/GenBank/DDBJ whole genome shotgun (WGS) entry which is preliminary data.</text>
</comment>
<dbReference type="SUPFAM" id="SSF54928">
    <property type="entry name" value="RNA-binding domain, RBD"/>
    <property type="match status" value="3"/>
</dbReference>
<dbReference type="InterPro" id="IPR035979">
    <property type="entry name" value="RBD_domain_sf"/>
</dbReference>
<feature type="domain" description="RRM" evidence="5">
    <location>
        <begin position="263"/>
        <end position="339"/>
    </location>
</feature>
<evidence type="ECO:0000256" key="4">
    <source>
        <dbReference type="PROSITE-ProRule" id="PRU00176"/>
    </source>
</evidence>
<dbReference type="InterPro" id="IPR006536">
    <property type="entry name" value="HnRNP-L/PTB"/>
</dbReference>
<dbReference type="PROSITE" id="PS50102">
    <property type="entry name" value="RRM"/>
    <property type="match status" value="3"/>
</dbReference>
<accession>A0A315W2B7</accession>
<keyword evidence="7" id="KW-1185">Reference proteome</keyword>
<keyword evidence="2" id="KW-0677">Repeat</keyword>
<dbReference type="InterPro" id="IPR000504">
    <property type="entry name" value="RRM_dom"/>
</dbReference>
<feature type="domain" description="RRM" evidence="5">
    <location>
        <begin position="122"/>
        <end position="196"/>
    </location>
</feature>
<dbReference type="Proteomes" id="UP000250572">
    <property type="component" value="Unassembled WGS sequence"/>
</dbReference>
<keyword evidence="1" id="KW-0597">Phosphoprotein</keyword>
<evidence type="ECO:0000313" key="6">
    <source>
        <dbReference type="EMBL" id="PWA30132.1"/>
    </source>
</evidence>
<evidence type="ECO:0000256" key="2">
    <source>
        <dbReference type="ARBA" id="ARBA00022737"/>
    </source>
</evidence>
<keyword evidence="3 4" id="KW-0694">RNA-binding</keyword>
<dbReference type="CDD" id="cd12693">
    <property type="entry name" value="RRM2_PTBP1_like"/>
    <property type="match status" value="1"/>
</dbReference>
<dbReference type="Gene3D" id="3.30.70.330">
    <property type="match status" value="3"/>
</dbReference>
<dbReference type="NCBIfam" id="TIGR01649">
    <property type="entry name" value="hnRNP-L_PTB"/>
    <property type="match status" value="1"/>
</dbReference>
<dbReference type="GO" id="GO:0003723">
    <property type="term" value="F:RNA binding"/>
    <property type="evidence" value="ECO:0007669"/>
    <property type="project" value="UniProtKB-UniRule"/>
</dbReference>